<protein>
    <submittedName>
        <fullName evidence="2">DUF1559 domain-containing protein</fullName>
    </submittedName>
</protein>
<accession>A0A7C4QPA0</accession>
<dbReference type="NCBIfam" id="TIGR04294">
    <property type="entry name" value="pre_pil_HX9DG"/>
    <property type="match status" value="1"/>
</dbReference>
<dbReference type="Gene3D" id="3.30.700.10">
    <property type="entry name" value="Glycoprotein, Type 4 Pilin"/>
    <property type="match status" value="1"/>
</dbReference>
<dbReference type="EMBL" id="DSVQ01000003">
    <property type="protein sequence ID" value="HGT37829.1"/>
    <property type="molecule type" value="Genomic_DNA"/>
</dbReference>
<gene>
    <name evidence="2" type="ORF">ENS64_00955</name>
</gene>
<proteinExistence type="predicted"/>
<comment type="caution">
    <text evidence="2">The sequence shown here is derived from an EMBL/GenBank/DDBJ whole genome shotgun (WGS) entry which is preliminary data.</text>
</comment>
<dbReference type="InterPro" id="IPR012902">
    <property type="entry name" value="N_methyl_site"/>
</dbReference>
<dbReference type="PANTHER" id="PTHR30093">
    <property type="entry name" value="GENERAL SECRETION PATHWAY PROTEIN G"/>
    <property type="match status" value="1"/>
</dbReference>
<dbReference type="Pfam" id="PF07596">
    <property type="entry name" value="SBP_bac_10"/>
    <property type="match status" value="1"/>
</dbReference>
<feature type="domain" description="DUF1559" evidence="1">
    <location>
        <begin position="30"/>
        <end position="285"/>
    </location>
</feature>
<dbReference type="InterPro" id="IPR045584">
    <property type="entry name" value="Pilin-like"/>
</dbReference>
<evidence type="ECO:0000259" key="1">
    <source>
        <dbReference type="Pfam" id="PF07596"/>
    </source>
</evidence>
<sequence length="303" mass="33202">MARRGFTLIELLVVIAIIAILIALLLPAVQQAREAARRTQCRNHLKQLGLALHNYHDAHRMFPPGWIGVDNGHDTEGPSGFAWGAHLLPYLDQAPLYNRLNVNVSCFDATLNAAALTSVLAVFRCPSDPSPDRWQMREDGNPSVVLAQLPTANYVGSFGTEGYEDLCEDPPFPHAQCAGDGVFWHNSPVRIRDLTDGTSNTLMVGEHRTDTRSIITAGGHPPWHSTWVGFIAGGEEPAARILGVSDHTPNHPSLHMEDYSSWHTGGVHLLMGDGRVRFVTENVDVGIWKALATRQGNEVVGEF</sequence>
<dbReference type="Pfam" id="PF07963">
    <property type="entry name" value="N_methyl"/>
    <property type="match status" value="1"/>
</dbReference>
<name>A0A7C4QPA0_9PLAN</name>
<organism evidence="2">
    <name type="scientific">Schlesneria paludicola</name>
    <dbReference type="NCBI Taxonomy" id="360056"/>
    <lineage>
        <taxon>Bacteria</taxon>
        <taxon>Pseudomonadati</taxon>
        <taxon>Planctomycetota</taxon>
        <taxon>Planctomycetia</taxon>
        <taxon>Planctomycetales</taxon>
        <taxon>Planctomycetaceae</taxon>
        <taxon>Schlesneria</taxon>
    </lineage>
</organism>
<dbReference type="InterPro" id="IPR027558">
    <property type="entry name" value="Pre_pil_HX9DG_C"/>
</dbReference>
<dbReference type="NCBIfam" id="TIGR02532">
    <property type="entry name" value="IV_pilin_GFxxxE"/>
    <property type="match status" value="1"/>
</dbReference>
<evidence type="ECO:0000313" key="2">
    <source>
        <dbReference type="EMBL" id="HGT37829.1"/>
    </source>
</evidence>
<reference evidence="2" key="1">
    <citation type="journal article" date="2020" name="mSystems">
        <title>Genome- and Community-Level Interaction Insights into Carbon Utilization and Element Cycling Functions of Hydrothermarchaeota in Hydrothermal Sediment.</title>
        <authorList>
            <person name="Zhou Z."/>
            <person name="Liu Y."/>
            <person name="Xu W."/>
            <person name="Pan J."/>
            <person name="Luo Z.H."/>
            <person name="Li M."/>
        </authorList>
    </citation>
    <scope>NUCLEOTIDE SEQUENCE [LARGE SCALE GENOMIC DNA]</scope>
    <source>
        <strain evidence="2">SpSt-508</strain>
    </source>
</reference>
<dbReference type="PROSITE" id="PS00409">
    <property type="entry name" value="PROKAR_NTER_METHYL"/>
    <property type="match status" value="1"/>
</dbReference>
<dbReference type="SUPFAM" id="SSF54523">
    <property type="entry name" value="Pili subunits"/>
    <property type="match status" value="1"/>
</dbReference>
<dbReference type="PANTHER" id="PTHR30093:SF2">
    <property type="entry name" value="TYPE II SECRETION SYSTEM PROTEIN H"/>
    <property type="match status" value="1"/>
</dbReference>
<dbReference type="AlphaFoldDB" id="A0A7C4QPA0"/>
<dbReference type="InterPro" id="IPR011453">
    <property type="entry name" value="DUF1559"/>
</dbReference>